<dbReference type="Proteomes" id="UP000185944">
    <property type="component" value="Unassembled WGS sequence"/>
</dbReference>
<dbReference type="VEuPathDB" id="MicrosporidiaDB:NEDG_01979"/>
<dbReference type="EMBL" id="LTDL01000028">
    <property type="protein sequence ID" value="OAG30437.1"/>
    <property type="molecule type" value="Genomic_DNA"/>
</dbReference>
<dbReference type="RefSeq" id="XP_067544694.1">
    <property type="nucleotide sequence ID" value="XM_067689397.1"/>
</dbReference>
<feature type="region of interest" description="Disordered" evidence="1">
    <location>
        <begin position="73"/>
        <end position="96"/>
    </location>
</feature>
<sequence length="96" mass="11264">MLQREEEEQRAVQAFEEAPAPQKQEQKTVRQLVKELEQSLDINHFLNTKFHRQNHGLCEKLIQERAKEANLLVRQKDKNEKKPKPEPVNPVNGNAK</sequence>
<evidence type="ECO:0000313" key="2">
    <source>
        <dbReference type="EMBL" id="OAG30437.1"/>
    </source>
</evidence>
<keyword evidence="3" id="KW-1185">Reference proteome</keyword>
<evidence type="ECO:0000256" key="1">
    <source>
        <dbReference type="SAM" id="MobiDB-lite"/>
    </source>
</evidence>
<dbReference type="GeneID" id="93648329"/>
<dbReference type="AlphaFoldDB" id="A0A177EEQ2"/>
<comment type="caution">
    <text evidence="2">The sequence shown here is derived from an EMBL/GenBank/DDBJ whole genome shotgun (WGS) entry which is preliminary data.</text>
</comment>
<feature type="region of interest" description="Disordered" evidence="1">
    <location>
        <begin position="1"/>
        <end position="26"/>
    </location>
</feature>
<organism evidence="2 3">
    <name type="scientific">Nematocida displodere</name>
    <dbReference type="NCBI Taxonomy" id="1805483"/>
    <lineage>
        <taxon>Eukaryota</taxon>
        <taxon>Fungi</taxon>
        <taxon>Fungi incertae sedis</taxon>
        <taxon>Microsporidia</taxon>
        <taxon>Nematocida</taxon>
    </lineage>
</organism>
<accession>A0A177EEQ2</accession>
<reference evidence="2 3" key="1">
    <citation type="submission" date="2016-02" db="EMBL/GenBank/DDBJ databases">
        <title>Discovery of a natural microsporidian pathogen with a broad tissue tropism in Caenorhabditis elegans.</title>
        <authorList>
            <person name="Luallen R.J."/>
            <person name="Reinke A.W."/>
            <person name="Tong L."/>
            <person name="Botts M.R."/>
            <person name="Felix M.-A."/>
            <person name="Troemel E.R."/>
        </authorList>
    </citation>
    <scope>NUCLEOTIDE SEQUENCE [LARGE SCALE GENOMIC DNA]</scope>
    <source>
        <strain evidence="2 3">JUm2807</strain>
    </source>
</reference>
<proteinExistence type="predicted"/>
<gene>
    <name evidence="2" type="ORF">NEDG_01979</name>
</gene>
<feature type="compositionally biased region" description="Basic and acidic residues" evidence="1">
    <location>
        <begin position="73"/>
        <end position="85"/>
    </location>
</feature>
<evidence type="ECO:0000313" key="3">
    <source>
        <dbReference type="Proteomes" id="UP000185944"/>
    </source>
</evidence>
<dbReference type="OrthoDB" id="2195240at2759"/>
<protein>
    <submittedName>
        <fullName evidence="2">Uncharacterized protein</fullName>
    </submittedName>
</protein>
<name>A0A177EEQ2_9MICR</name>